<accession>A0A066Z1U0</accession>
<keyword evidence="3" id="KW-1185">Reference proteome</keyword>
<evidence type="ECO:0000313" key="2">
    <source>
        <dbReference type="EMBL" id="KDN87723.1"/>
    </source>
</evidence>
<dbReference type="OrthoDB" id="4218739at2"/>
<dbReference type="Proteomes" id="UP000027178">
    <property type="component" value="Unassembled WGS sequence"/>
</dbReference>
<dbReference type="PATRIC" id="fig|1348663.4.peg.345"/>
<feature type="compositionally biased region" description="Acidic residues" evidence="1">
    <location>
        <begin position="91"/>
        <end position="103"/>
    </location>
</feature>
<proteinExistence type="predicted"/>
<dbReference type="RefSeq" id="WP_035858344.1">
    <property type="nucleotide sequence ID" value="NZ_KK853997.1"/>
</dbReference>
<sequence length="103" mass="11171">MSLKGALGLDDASRLLEELAAQTGLGWREEPVDEGKVLSGGLVEILLVAVASKTTELAYEAVLERVKQVVERWREERLDRPEAVVDAQALPDDEATGAQEQDG</sequence>
<evidence type="ECO:0000256" key="1">
    <source>
        <dbReference type="SAM" id="MobiDB-lite"/>
    </source>
</evidence>
<reference evidence="2 3" key="1">
    <citation type="submission" date="2014-05" db="EMBL/GenBank/DDBJ databases">
        <title>Draft Genome Sequence of Kitasatospora cheerisanensis KCTC 2395.</title>
        <authorList>
            <person name="Nam D.H."/>
        </authorList>
    </citation>
    <scope>NUCLEOTIDE SEQUENCE [LARGE SCALE GENOMIC DNA]</scope>
    <source>
        <strain evidence="2 3">KCTC 2395</strain>
    </source>
</reference>
<gene>
    <name evidence="2" type="ORF">KCH_03700</name>
</gene>
<feature type="region of interest" description="Disordered" evidence="1">
    <location>
        <begin position="83"/>
        <end position="103"/>
    </location>
</feature>
<comment type="caution">
    <text evidence="2">The sequence shown here is derived from an EMBL/GenBank/DDBJ whole genome shotgun (WGS) entry which is preliminary data.</text>
</comment>
<evidence type="ECO:0000313" key="3">
    <source>
        <dbReference type="Proteomes" id="UP000027178"/>
    </source>
</evidence>
<protein>
    <submittedName>
        <fullName evidence="2">Uncharacterized protein</fullName>
    </submittedName>
</protein>
<name>A0A066Z1U0_9ACTN</name>
<dbReference type="EMBL" id="JNBY01000015">
    <property type="protein sequence ID" value="KDN87723.1"/>
    <property type="molecule type" value="Genomic_DNA"/>
</dbReference>
<organism evidence="2 3">
    <name type="scientific">Kitasatospora cheerisanensis KCTC 2395</name>
    <dbReference type="NCBI Taxonomy" id="1348663"/>
    <lineage>
        <taxon>Bacteria</taxon>
        <taxon>Bacillati</taxon>
        <taxon>Actinomycetota</taxon>
        <taxon>Actinomycetes</taxon>
        <taxon>Kitasatosporales</taxon>
        <taxon>Streptomycetaceae</taxon>
        <taxon>Kitasatospora</taxon>
    </lineage>
</organism>
<dbReference type="AlphaFoldDB" id="A0A066Z1U0"/>
<dbReference type="eggNOG" id="ENOG50320Q8">
    <property type="taxonomic scope" value="Bacteria"/>
</dbReference>
<dbReference type="HOGENOM" id="CLU_2260007_0_0_11"/>